<dbReference type="EMBL" id="LK028578">
    <property type="protein sequence ID" value="CDS18798.1"/>
    <property type="molecule type" value="Genomic_DNA"/>
</dbReference>
<dbReference type="InterPro" id="IPR012677">
    <property type="entry name" value="Nucleotide-bd_a/b_plait_sf"/>
</dbReference>
<gene>
    <name evidence="8" type="ORF">EgrG_000664050</name>
</gene>
<name>A0A068WMC2_ECHGR</name>
<feature type="domain" description="RRM" evidence="7">
    <location>
        <begin position="638"/>
        <end position="722"/>
    </location>
</feature>
<evidence type="ECO:0000313" key="10">
    <source>
        <dbReference type="WBParaSite" id="EgrG_000664050"/>
    </source>
</evidence>
<organism evidence="8">
    <name type="scientific">Echinococcus granulosus</name>
    <name type="common">Hydatid tapeworm</name>
    <dbReference type="NCBI Taxonomy" id="6210"/>
    <lineage>
        <taxon>Eukaryota</taxon>
        <taxon>Metazoa</taxon>
        <taxon>Spiralia</taxon>
        <taxon>Lophotrochozoa</taxon>
        <taxon>Platyhelminthes</taxon>
        <taxon>Cestoda</taxon>
        <taxon>Eucestoda</taxon>
        <taxon>Cyclophyllidea</taxon>
        <taxon>Taeniidae</taxon>
        <taxon>Echinococcus</taxon>
        <taxon>Echinococcus granulosus group</taxon>
    </lineage>
</organism>
<evidence type="ECO:0000256" key="6">
    <source>
        <dbReference type="PROSITE-ProRule" id="PRU00176"/>
    </source>
</evidence>
<proteinExistence type="inferred from homology"/>
<evidence type="ECO:0000256" key="3">
    <source>
        <dbReference type="ARBA" id="ARBA00022737"/>
    </source>
</evidence>
<keyword evidence="4 6" id="KW-0694">RNA-binding</keyword>
<dbReference type="SMART" id="SM00360">
    <property type="entry name" value="RRM"/>
    <property type="match status" value="3"/>
</dbReference>
<dbReference type="GO" id="GO:0003723">
    <property type="term" value="F:RNA binding"/>
    <property type="evidence" value="ECO:0007669"/>
    <property type="project" value="UniProtKB-UniRule"/>
</dbReference>
<feature type="domain" description="RRM" evidence="7">
    <location>
        <begin position="464"/>
        <end position="545"/>
    </location>
</feature>
<dbReference type="OrthoDB" id="431068at2759"/>
<evidence type="ECO:0000256" key="5">
    <source>
        <dbReference type="ARBA" id="ARBA00023187"/>
    </source>
</evidence>
<evidence type="ECO:0000256" key="1">
    <source>
        <dbReference type="ARBA" id="ARBA00008866"/>
    </source>
</evidence>
<evidence type="ECO:0000313" key="8">
    <source>
        <dbReference type="EMBL" id="CDS18798.1"/>
    </source>
</evidence>
<accession>A0A068WMC2</accession>
<keyword evidence="3" id="KW-0677">Repeat</keyword>
<evidence type="ECO:0000256" key="2">
    <source>
        <dbReference type="ARBA" id="ARBA00022664"/>
    </source>
</evidence>
<sequence>MCTLIGHAHMSNTQGESIKGTSPCYSPLIDRLVESSQIYSAGAGMDSERKAAVSGAIFEAELNHLEEQQQPDYLVLLQIASFGKQGAELGTDESAVSMLTAKIFDIHAQSTTGPEWQMYVRQPHFSCYSEVSNKGEKLMDISCQEEVDISEECINFTGLKVTDLRDAPSLLEALESLDTWLRSQGLYHVCNGSESSNVSRKSHFELAVDGGVGLRLVLHPTLTQPMDKTYASFPYLCRFIDLKKVYMLLYPNTQSRLTLTEMMQDLNLSTPDFLSSIASEQAIWTTAVVNSLVNGNSLLQNERSLQCQQLGYWPRLYCRTMAKLCAKMTADGADWNVYEGINIHYQPKFIKSTEVVVEDVVVRARGLPWQTTDAEVQHFFRGLNIAPGGIALVLSKAGRRNGEAVIRFTSREQRDLALRKHKHHMNQRYIEIYAAQSAEFVAVAQGETQEAEVYLSRFTTPSQSLLRMRGLPYIVSAEEIIAFFAKTDCQVQFDREGILFVNRKDGRATGDAFVMFATDAAAERALKNHRQHIGNRYIELFRSTPAEVNQVMNAVLKQSTDIFPRVWPSAYDQDSFLSQTGPLLEIQNPSVFTSAPKGLLIPSPTFTMPLLNIPPMALTTLTSLGGFPPEASNLWASHLMRMKGMPPGTTVNDILNFLGVYWQAVNLHGIHLIYTATGEPSGEAFVRFISEQAVQMVMANKQGHAITNTATGAQTKVELSRATSAEILDFVSYPVSQPTLNWSNSAGFGAPVNSYHLFPGSAALCTPLLMQLQGVTPSTAPEVFTSIQKAGFTLAAPQTTSTINVDTDILCQSGIRAGSST</sequence>
<dbReference type="Gene3D" id="3.30.420.10">
    <property type="entry name" value="Ribonuclease H-like superfamily/Ribonuclease H"/>
    <property type="match status" value="1"/>
</dbReference>
<reference evidence="8 9" key="1">
    <citation type="journal article" date="2013" name="Nature">
        <title>The genomes of four tapeworm species reveal adaptations to parasitism.</title>
        <authorList>
            <person name="Tsai I.J."/>
            <person name="Zarowiecki M."/>
            <person name="Holroyd N."/>
            <person name="Garciarrubio A."/>
            <person name="Sanchez-Flores A."/>
            <person name="Brooks K.L."/>
            <person name="Tracey A."/>
            <person name="Bobes R.J."/>
            <person name="Fragoso G."/>
            <person name="Sciutto E."/>
            <person name="Aslett M."/>
            <person name="Beasley H."/>
            <person name="Bennett H.M."/>
            <person name="Cai J."/>
            <person name="Camicia F."/>
            <person name="Clark R."/>
            <person name="Cucher M."/>
            <person name="De Silva N."/>
            <person name="Day T.A."/>
            <person name="Deplazes P."/>
            <person name="Estrada K."/>
            <person name="Fernandez C."/>
            <person name="Holland P.W."/>
            <person name="Hou J."/>
            <person name="Hu S."/>
            <person name="Huckvale T."/>
            <person name="Hung S.S."/>
            <person name="Kamenetzky L."/>
            <person name="Keane J.A."/>
            <person name="Kiss F."/>
            <person name="Koziol U."/>
            <person name="Lambert O."/>
            <person name="Liu K."/>
            <person name="Luo X."/>
            <person name="Luo Y."/>
            <person name="Macchiaroli N."/>
            <person name="Nichol S."/>
            <person name="Paps J."/>
            <person name="Parkinson J."/>
            <person name="Pouchkina-Stantcheva N."/>
            <person name="Riddiford N."/>
            <person name="Rosenzvit M."/>
            <person name="Salinas G."/>
            <person name="Wasmuth J.D."/>
            <person name="Zamanian M."/>
            <person name="Zheng Y."/>
            <person name="Cai X."/>
            <person name="Soberon X."/>
            <person name="Olson P.D."/>
            <person name="Laclette J.P."/>
            <person name="Brehm K."/>
            <person name="Berriman M."/>
            <person name="Garciarrubio A."/>
            <person name="Bobes R.J."/>
            <person name="Fragoso G."/>
            <person name="Sanchez-Flores A."/>
            <person name="Estrada K."/>
            <person name="Cevallos M.A."/>
            <person name="Morett E."/>
            <person name="Gonzalez V."/>
            <person name="Portillo T."/>
            <person name="Ochoa-Leyva A."/>
            <person name="Jose M.V."/>
            <person name="Sciutto E."/>
            <person name="Landa A."/>
            <person name="Jimenez L."/>
            <person name="Valdes V."/>
            <person name="Carrero J.C."/>
            <person name="Larralde C."/>
            <person name="Morales-Montor J."/>
            <person name="Limon-Lason J."/>
            <person name="Soberon X."/>
            <person name="Laclette J.P."/>
        </authorList>
    </citation>
    <scope>NUCLEOTIDE SEQUENCE [LARGE SCALE GENOMIC DNA]</scope>
</reference>
<dbReference type="Proteomes" id="UP000492820">
    <property type="component" value="Unassembled WGS sequence"/>
</dbReference>
<dbReference type="InterPro" id="IPR000504">
    <property type="entry name" value="RRM_dom"/>
</dbReference>
<dbReference type="WBParaSite" id="EgrG_000664050">
    <property type="protein sequence ID" value="EgrG_000664050"/>
    <property type="gene ID" value="EgrG_000664050"/>
</dbReference>
<dbReference type="InterPro" id="IPR035979">
    <property type="entry name" value="RBD_domain_sf"/>
</dbReference>
<dbReference type="PANTHER" id="PTHR13976">
    <property type="entry name" value="HETEROGENEOUS NUCLEAR RIBONUCLEOPROTEIN-RELATED"/>
    <property type="match status" value="1"/>
</dbReference>
<keyword evidence="2" id="KW-0507">mRNA processing</keyword>
<dbReference type="Gene3D" id="3.30.70.330">
    <property type="match status" value="3"/>
</dbReference>
<dbReference type="InterPro" id="IPR012337">
    <property type="entry name" value="RNaseH-like_sf"/>
</dbReference>
<keyword evidence="5" id="KW-0508">mRNA splicing</keyword>
<dbReference type="InterPro" id="IPR050666">
    <property type="entry name" value="ESRP"/>
</dbReference>
<evidence type="ECO:0000256" key="4">
    <source>
        <dbReference type="ARBA" id="ARBA00022884"/>
    </source>
</evidence>
<dbReference type="SUPFAM" id="SSF54928">
    <property type="entry name" value="RNA-binding domain, RBD"/>
    <property type="match status" value="2"/>
</dbReference>
<dbReference type="GO" id="GO:0008380">
    <property type="term" value="P:RNA splicing"/>
    <property type="evidence" value="ECO:0007669"/>
    <property type="project" value="UniProtKB-KW"/>
</dbReference>
<evidence type="ECO:0000313" key="9">
    <source>
        <dbReference type="Proteomes" id="UP000492820"/>
    </source>
</evidence>
<reference evidence="8" key="2">
    <citation type="submission" date="2014-06" db="EMBL/GenBank/DDBJ databases">
        <authorList>
            <person name="Aslett M."/>
        </authorList>
    </citation>
    <scope>NUCLEOTIDE SEQUENCE</scope>
</reference>
<comment type="similarity">
    <text evidence="1">Belongs to the ESRP family.</text>
</comment>
<dbReference type="InterPro" id="IPR036397">
    <property type="entry name" value="RNaseH_sf"/>
</dbReference>
<dbReference type="PROSITE" id="PS50102">
    <property type="entry name" value="RRM"/>
    <property type="match status" value="2"/>
</dbReference>
<dbReference type="AlphaFoldDB" id="A0A068WMC2"/>
<dbReference type="GO" id="GO:0006397">
    <property type="term" value="P:mRNA processing"/>
    <property type="evidence" value="ECO:0007669"/>
    <property type="project" value="UniProtKB-KW"/>
</dbReference>
<dbReference type="SUPFAM" id="SSF53098">
    <property type="entry name" value="Ribonuclease H-like"/>
    <property type="match status" value="1"/>
</dbReference>
<evidence type="ECO:0000259" key="7">
    <source>
        <dbReference type="PROSITE" id="PS50102"/>
    </source>
</evidence>
<reference evidence="10" key="3">
    <citation type="submission" date="2020-10" db="UniProtKB">
        <authorList>
            <consortium name="WormBaseParasite"/>
        </authorList>
    </citation>
    <scope>IDENTIFICATION</scope>
</reference>
<protein>
    <submittedName>
        <fullName evidence="8 10">Epithelial splicing regulatory protein 1</fullName>
    </submittedName>
</protein>